<keyword evidence="2" id="KW-0378">Hydrolase</keyword>
<reference evidence="7" key="1">
    <citation type="submission" date="2021-06" db="EMBL/GenBank/DDBJ databases">
        <authorList>
            <person name="Hodson N. C."/>
            <person name="Mongue J. A."/>
            <person name="Jaron S. K."/>
        </authorList>
    </citation>
    <scope>NUCLEOTIDE SEQUENCE</scope>
</reference>
<name>A0A8J2P2W1_9HEXA</name>
<dbReference type="GO" id="GO:0004252">
    <property type="term" value="F:serine-type endopeptidase activity"/>
    <property type="evidence" value="ECO:0007669"/>
    <property type="project" value="InterPro"/>
</dbReference>
<dbReference type="AlphaFoldDB" id="A0A8J2P2W1"/>
<feature type="chain" id="PRO_5035173774" description="Peptidase S1 domain-containing protein" evidence="5">
    <location>
        <begin position="21"/>
        <end position="271"/>
    </location>
</feature>
<feature type="domain" description="Peptidase S1" evidence="6">
    <location>
        <begin position="53"/>
        <end position="271"/>
    </location>
</feature>
<keyword evidence="1" id="KW-0645">Protease</keyword>
<keyword evidence="4" id="KW-1015">Disulfide bond</keyword>
<comment type="caution">
    <text evidence="7">The sequence shown here is derived from an EMBL/GenBank/DDBJ whole genome shotgun (WGS) entry which is preliminary data.</text>
</comment>
<dbReference type="Pfam" id="PF00089">
    <property type="entry name" value="Trypsin"/>
    <property type="match status" value="1"/>
</dbReference>
<evidence type="ECO:0000313" key="7">
    <source>
        <dbReference type="EMBL" id="CAG7721969.1"/>
    </source>
</evidence>
<dbReference type="Proteomes" id="UP000708208">
    <property type="component" value="Unassembled WGS sequence"/>
</dbReference>
<dbReference type="EMBL" id="CAJVCH010084895">
    <property type="protein sequence ID" value="CAG7721969.1"/>
    <property type="molecule type" value="Genomic_DNA"/>
</dbReference>
<dbReference type="FunFam" id="2.40.10.10:FF:000068">
    <property type="entry name" value="transmembrane protease serine 2"/>
    <property type="match status" value="1"/>
</dbReference>
<dbReference type="PANTHER" id="PTHR24276">
    <property type="entry name" value="POLYSERASE-RELATED"/>
    <property type="match status" value="1"/>
</dbReference>
<evidence type="ECO:0000259" key="6">
    <source>
        <dbReference type="PROSITE" id="PS50240"/>
    </source>
</evidence>
<organism evidence="7 8">
    <name type="scientific">Allacma fusca</name>
    <dbReference type="NCBI Taxonomy" id="39272"/>
    <lineage>
        <taxon>Eukaryota</taxon>
        <taxon>Metazoa</taxon>
        <taxon>Ecdysozoa</taxon>
        <taxon>Arthropoda</taxon>
        <taxon>Hexapoda</taxon>
        <taxon>Collembola</taxon>
        <taxon>Symphypleona</taxon>
        <taxon>Sminthuridae</taxon>
        <taxon>Allacma</taxon>
    </lineage>
</organism>
<evidence type="ECO:0000256" key="2">
    <source>
        <dbReference type="ARBA" id="ARBA00022801"/>
    </source>
</evidence>
<accession>A0A8J2P2W1</accession>
<dbReference type="PANTHER" id="PTHR24276:SF98">
    <property type="entry name" value="FI18310P1-RELATED"/>
    <property type="match status" value="1"/>
</dbReference>
<dbReference type="SMART" id="SM00020">
    <property type="entry name" value="Tryp_SPc"/>
    <property type="match status" value="1"/>
</dbReference>
<keyword evidence="5" id="KW-0732">Signal</keyword>
<evidence type="ECO:0000256" key="5">
    <source>
        <dbReference type="SAM" id="SignalP"/>
    </source>
</evidence>
<proteinExistence type="predicted"/>
<dbReference type="InterPro" id="IPR050430">
    <property type="entry name" value="Peptidase_S1"/>
</dbReference>
<evidence type="ECO:0000256" key="3">
    <source>
        <dbReference type="ARBA" id="ARBA00022825"/>
    </source>
</evidence>
<feature type="signal peptide" evidence="5">
    <location>
        <begin position="1"/>
        <end position="20"/>
    </location>
</feature>
<evidence type="ECO:0000256" key="4">
    <source>
        <dbReference type="ARBA" id="ARBA00023157"/>
    </source>
</evidence>
<dbReference type="InterPro" id="IPR001254">
    <property type="entry name" value="Trypsin_dom"/>
</dbReference>
<sequence>MRAYIGLALMAFLAIEMTTGMPKEAFQKLLHTMGVPFKDSMKIFPKNHQSKKICPASSVAPKHAYPHQVSLQAKVDDVWNHFCGGSIIGENKVITTADCAFSCFFVDCRIVAGAHDLTQKEDTQQIRNVNFLKIKLHPDFDGLNYNYAVISTDPKWEYSNAVKPIELATVDPKGKCVASGWGEDEPIGLRHVNLTSIYHSRCKEIYGDVLADHMICAYCNYCDDLLEYGGPMVCDGLLAGIGFYGDPPCGSKEYPAIFTSIAAEREWISSA</sequence>
<protein>
    <recommendedName>
        <fullName evidence="6">Peptidase S1 domain-containing protein</fullName>
    </recommendedName>
</protein>
<dbReference type="OrthoDB" id="10061449at2759"/>
<keyword evidence="8" id="KW-1185">Reference proteome</keyword>
<gene>
    <name evidence="7" type="ORF">AFUS01_LOCUS11152</name>
</gene>
<evidence type="ECO:0000256" key="1">
    <source>
        <dbReference type="ARBA" id="ARBA00022670"/>
    </source>
</evidence>
<dbReference type="CDD" id="cd00190">
    <property type="entry name" value="Tryp_SPc"/>
    <property type="match status" value="1"/>
</dbReference>
<dbReference type="PROSITE" id="PS50240">
    <property type="entry name" value="TRYPSIN_DOM"/>
    <property type="match status" value="1"/>
</dbReference>
<evidence type="ECO:0000313" key="8">
    <source>
        <dbReference type="Proteomes" id="UP000708208"/>
    </source>
</evidence>
<keyword evidence="3" id="KW-0720">Serine protease</keyword>
<dbReference type="GO" id="GO:0006508">
    <property type="term" value="P:proteolysis"/>
    <property type="evidence" value="ECO:0007669"/>
    <property type="project" value="UniProtKB-KW"/>
</dbReference>